<dbReference type="InterPro" id="IPR002130">
    <property type="entry name" value="Cyclophilin-type_PPIase_dom"/>
</dbReference>
<dbReference type="InterPro" id="IPR044665">
    <property type="entry name" value="E_coli_cyclophilin_A-like"/>
</dbReference>
<evidence type="ECO:0000256" key="1">
    <source>
        <dbReference type="ARBA" id="ARBA00013194"/>
    </source>
</evidence>
<keyword evidence="2" id="KW-0793">Thylakoid</keyword>
<evidence type="ECO:0000256" key="3">
    <source>
        <dbReference type="ARBA" id="ARBA00023110"/>
    </source>
</evidence>
<accession>A0A7S0HUJ1</accession>
<dbReference type="SUPFAM" id="SSF50891">
    <property type="entry name" value="Cyclophilin-like"/>
    <property type="match status" value="1"/>
</dbReference>
<evidence type="ECO:0000256" key="2">
    <source>
        <dbReference type="ARBA" id="ARBA00023078"/>
    </source>
</evidence>
<dbReference type="EC" id="5.2.1.8" evidence="1"/>
<keyword evidence="3" id="KW-0697">Rotamase</keyword>
<evidence type="ECO:0000313" key="7">
    <source>
        <dbReference type="EMBL" id="CAD8502019.1"/>
    </source>
</evidence>
<dbReference type="InterPro" id="IPR029000">
    <property type="entry name" value="Cyclophilin-like_dom_sf"/>
</dbReference>
<dbReference type="Gene3D" id="1.20.120.290">
    <property type="entry name" value="Oxygen-evolving enhancer protein 3 (PsbQ), four-helix up-down bundle"/>
    <property type="match status" value="1"/>
</dbReference>
<dbReference type="AlphaFoldDB" id="A0A7S0HUJ1"/>
<dbReference type="EMBL" id="HBEO01029776">
    <property type="protein sequence ID" value="CAD8502019.1"/>
    <property type="molecule type" value="Transcribed_RNA"/>
</dbReference>
<evidence type="ECO:0000256" key="5">
    <source>
        <dbReference type="SAM" id="SignalP"/>
    </source>
</evidence>
<keyword evidence="5" id="KW-0732">Signal</keyword>
<dbReference type="PANTHER" id="PTHR43246">
    <property type="entry name" value="PEPTIDYL-PROLYL CIS-TRANS ISOMERASE CYP38, CHLOROPLASTIC"/>
    <property type="match status" value="1"/>
</dbReference>
<reference evidence="7" key="1">
    <citation type="submission" date="2021-01" db="EMBL/GenBank/DDBJ databases">
        <authorList>
            <person name="Corre E."/>
            <person name="Pelletier E."/>
            <person name="Niang G."/>
            <person name="Scheremetjew M."/>
            <person name="Finn R."/>
            <person name="Kale V."/>
            <person name="Holt S."/>
            <person name="Cochrane G."/>
            <person name="Meng A."/>
            <person name="Brown T."/>
            <person name="Cohen L."/>
        </authorList>
    </citation>
    <scope>NUCLEOTIDE SEQUENCE</scope>
    <source>
        <strain evidence="7">CCMP325</strain>
    </source>
</reference>
<dbReference type="InterPro" id="IPR048563">
    <property type="entry name" value="CYP38_PsbQ-like"/>
</dbReference>
<dbReference type="InterPro" id="IPR023222">
    <property type="entry name" value="PsbQ-like_dom_sf"/>
</dbReference>
<organism evidence="7">
    <name type="scientific">Hanusia phi</name>
    <dbReference type="NCBI Taxonomy" id="3032"/>
    <lineage>
        <taxon>Eukaryota</taxon>
        <taxon>Cryptophyceae</taxon>
        <taxon>Pyrenomonadales</taxon>
        <taxon>Geminigeraceae</taxon>
        <taxon>Hanusia</taxon>
    </lineage>
</organism>
<dbReference type="PROSITE" id="PS50072">
    <property type="entry name" value="CSA_PPIASE_2"/>
    <property type="match status" value="1"/>
</dbReference>
<feature type="chain" id="PRO_5031543382" description="peptidylprolyl isomerase" evidence="5">
    <location>
        <begin position="26"/>
        <end position="466"/>
    </location>
</feature>
<proteinExistence type="predicted"/>
<keyword evidence="4" id="KW-0413">Isomerase</keyword>
<evidence type="ECO:0000256" key="4">
    <source>
        <dbReference type="ARBA" id="ARBA00023235"/>
    </source>
</evidence>
<dbReference type="GO" id="GO:0003755">
    <property type="term" value="F:peptidyl-prolyl cis-trans isomerase activity"/>
    <property type="evidence" value="ECO:0007669"/>
    <property type="project" value="UniProtKB-KW"/>
</dbReference>
<dbReference type="Pfam" id="PF00160">
    <property type="entry name" value="Pro_isomerase"/>
    <property type="match status" value="1"/>
</dbReference>
<name>A0A7S0HUJ1_9CRYP</name>
<dbReference type="CDD" id="cd01924">
    <property type="entry name" value="cyclophilin_TLP40_like"/>
    <property type="match status" value="1"/>
</dbReference>
<protein>
    <recommendedName>
        <fullName evidence="1">peptidylprolyl isomerase</fullName>
        <ecNumber evidence="1">5.2.1.8</ecNumber>
    </recommendedName>
</protein>
<dbReference type="Gene3D" id="2.40.100.10">
    <property type="entry name" value="Cyclophilin-like"/>
    <property type="match status" value="1"/>
</dbReference>
<sequence length="466" mass="50493">MSMARGRTFLALQAAVILFASPSLCFSPSCVKLRSPGKGSSLRAPRPSVMMSVKPEQNVDSFEKRISKLTNTVFSGILGASLILSPAMVPTDSPVSYGGTAYAQGATSSKVTRGAPSVDANKDPESILRLSLPINPKNPIREAQAELEMKMDKAFREIRGERWSKILGYSRKALNIVSSKSDAILKDVSPDRQAEGKALLDEVKSSLESVVKSVETQDVSVIEKAKRGALEKIGLLEELMIKDFPFQIPKEYAKLPQLKGRAVVEMTIKKAADGAKFDVDGTVYEQAVFRVVCDGYTAPINAGAFVDLVNRGFYNGMAVQRSDGFVVQTGDPEPENTEGVHGLKNSDGSVRTLPLEVFADGDKEPTYETTLEDDGRPLAQPKLPFSVYGTLAMARSEDNANDASTQFFFLLFDPELTTAGRNLMDGRFSTFGYVVEGNRLLSNVEVGDKIVSAKVISGLDNLVVPK</sequence>
<dbReference type="Pfam" id="PF21329">
    <property type="entry name" value="CYP38_PsbQ-like"/>
    <property type="match status" value="1"/>
</dbReference>
<dbReference type="SUPFAM" id="SSF101112">
    <property type="entry name" value="Oxygen-evolving enhancer protein 3"/>
    <property type="match status" value="1"/>
</dbReference>
<evidence type="ECO:0000259" key="6">
    <source>
        <dbReference type="PROSITE" id="PS50072"/>
    </source>
</evidence>
<feature type="signal peptide" evidence="5">
    <location>
        <begin position="1"/>
        <end position="25"/>
    </location>
</feature>
<gene>
    <name evidence="7" type="ORF">HPHI1048_LOCUS20218</name>
</gene>
<feature type="domain" description="PPIase cyclophilin-type" evidence="6">
    <location>
        <begin position="276"/>
        <end position="466"/>
    </location>
</feature>